<dbReference type="PANTHER" id="PTHR13947">
    <property type="entry name" value="GNAT FAMILY N-ACETYLTRANSFERASE"/>
    <property type="match status" value="1"/>
</dbReference>
<name>A0ABS5CGT8_9BACL</name>
<dbReference type="Gene3D" id="3.40.630.30">
    <property type="match status" value="1"/>
</dbReference>
<dbReference type="RefSeq" id="WP_210661283.1">
    <property type="nucleotide sequence ID" value="NZ_JAGKSP010000009.1"/>
</dbReference>
<evidence type="ECO:0000313" key="3">
    <source>
        <dbReference type="EMBL" id="MBP3965100.1"/>
    </source>
</evidence>
<sequence length="146" mass="16524">MVIVRPYESESDLESLTALMADLGSPSTPQDMRLRMAHIGGSPNYFTFVAELEGAVVGMVGLRMQFSYVSSDIKTQISSLVTKKEFQGRGVGRALLAHVERWVQEQGGHFIYLNSGIKEERLEAHEFYKKRGYTITGYRFAKKLQR</sequence>
<dbReference type="CDD" id="cd04301">
    <property type="entry name" value="NAT_SF"/>
    <property type="match status" value="1"/>
</dbReference>
<proteinExistence type="predicted"/>
<dbReference type="PROSITE" id="PS51186">
    <property type="entry name" value="GNAT"/>
    <property type="match status" value="1"/>
</dbReference>
<gene>
    <name evidence="3" type="ORF">I8J30_20450</name>
</gene>
<protein>
    <submittedName>
        <fullName evidence="3">GNAT family N-acetyltransferase</fullName>
    </submittedName>
</protein>
<dbReference type="SUPFAM" id="SSF55729">
    <property type="entry name" value="Acyl-CoA N-acyltransferases (Nat)"/>
    <property type="match status" value="1"/>
</dbReference>
<dbReference type="Proteomes" id="UP000673394">
    <property type="component" value="Unassembled WGS sequence"/>
</dbReference>
<dbReference type="InterPro" id="IPR050769">
    <property type="entry name" value="NAT_camello-type"/>
</dbReference>
<dbReference type="Pfam" id="PF00583">
    <property type="entry name" value="Acetyltransf_1"/>
    <property type="match status" value="1"/>
</dbReference>
<evidence type="ECO:0000313" key="4">
    <source>
        <dbReference type="Proteomes" id="UP000673394"/>
    </source>
</evidence>
<reference evidence="3 4" key="1">
    <citation type="submission" date="2021-04" db="EMBL/GenBank/DDBJ databases">
        <title>Paenibacillus sp. DLE-14 whole genome sequence.</title>
        <authorList>
            <person name="Ham Y.J."/>
        </authorList>
    </citation>
    <scope>NUCLEOTIDE SEQUENCE [LARGE SCALE GENOMIC DNA]</scope>
    <source>
        <strain evidence="3 4">DLE-14</strain>
    </source>
</reference>
<dbReference type="PANTHER" id="PTHR13947:SF37">
    <property type="entry name" value="LD18367P"/>
    <property type="match status" value="1"/>
</dbReference>
<dbReference type="InterPro" id="IPR016181">
    <property type="entry name" value="Acyl_CoA_acyltransferase"/>
</dbReference>
<comment type="caution">
    <text evidence="3">The sequence shown here is derived from an EMBL/GenBank/DDBJ whole genome shotgun (WGS) entry which is preliminary data.</text>
</comment>
<feature type="domain" description="N-acetyltransferase" evidence="2">
    <location>
        <begin position="2"/>
        <end position="146"/>
    </location>
</feature>
<evidence type="ECO:0000259" key="2">
    <source>
        <dbReference type="PROSITE" id="PS51186"/>
    </source>
</evidence>
<accession>A0ABS5CGT8</accession>
<keyword evidence="4" id="KW-1185">Reference proteome</keyword>
<dbReference type="EMBL" id="JAGKSP010000009">
    <property type="protein sequence ID" value="MBP3965100.1"/>
    <property type="molecule type" value="Genomic_DNA"/>
</dbReference>
<dbReference type="InterPro" id="IPR000182">
    <property type="entry name" value="GNAT_dom"/>
</dbReference>
<keyword evidence="1" id="KW-0808">Transferase</keyword>
<organism evidence="3 4">
    <name type="scientific">Paenibacillus lignilyticus</name>
    <dbReference type="NCBI Taxonomy" id="1172615"/>
    <lineage>
        <taxon>Bacteria</taxon>
        <taxon>Bacillati</taxon>
        <taxon>Bacillota</taxon>
        <taxon>Bacilli</taxon>
        <taxon>Bacillales</taxon>
        <taxon>Paenibacillaceae</taxon>
        <taxon>Paenibacillus</taxon>
    </lineage>
</organism>
<evidence type="ECO:0000256" key="1">
    <source>
        <dbReference type="ARBA" id="ARBA00022679"/>
    </source>
</evidence>